<proteinExistence type="predicted"/>
<dbReference type="Proteomes" id="UP000683925">
    <property type="component" value="Unassembled WGS sequence"/>
</dbReference>
<organism evidence="2 3">
    <name type="scientific">Paramecium octaurelia</name>
    <dbReference type="NCBI Taxonomy" id="43137"/>
    <lineage>
        <taxon>Eukaryota</taxon>
        <taxon>Sar</taxon>
        <taxon>Alveolata</taxon>
        <taxon>Ciliophora</taxon>
        <taxon>Intramacronucleata</taxon>
        <taxon>Oligohymenophorea</taxon>
        <taxon>Peniculida</taxon>
        <taxon>Parameciidae</taxon>
        <taxon>Paramecium</taxon>
    </lineage>
</organism>
<evidence type="ECO:0000313" key="2">
    <source>
        <dbReference type="EMBL" id="CAD8213254.1"/>
    </source>
</evidence>
<accession>A0A8S1YPJ7</accession>
<dbReference type="EMBL" id="CAJJDP010000163">
    <property type="protein sequence ID" value="CAD8213254.1"/>
    <property type="molecule type" value="Genomic_DNA"/>
</dbReference>
<dbReference type="OMA" id="MYDSTVR"/>
<gene>
    <name evidence="2" type="ORF">POCTA_138.1.T1610024</name>
</gene>
<dbReference type="AlphaFoldDB" id="A0A8S1YPJ7"/>
<dbReference type="OrthoDB" id="293090at2759"/>
<reference evidence="2" key="1">
    <citation type="submission" date="2021-01" db="EMBL/GenBank/DDBJ databases">
        <authorList>
            <consortium name="Genoscope - CEA"/>
            <person name="William W."/>
        </authorList>
    </citation>
    <scope>NUCLEOTIDE SEQUENCE</scope>
</reference>
<comment type="caution">
    <text evidence="2">The sequence shown here is derived from an EMBL/GenBank/DDBJ whole genome shotgun (WGS) entry which is preliminary data.</text>
</comment>
<keyword evidence="1" id="KW-0175">Coiled coil</keyword>
<evidence type="ECO:0000256" key="1">
    <source>
        <dbReference type="SAM" id="Coils"/>
    </source>
</evidence>
<sequence>MYSSIRESPQRHDTRSFVQEIEFLKAKCVELETENRLLFEEQQQLQRRAHDIVTNDANVESYIKENNMLQTENEKLIKLSRQRKTDADLWKSKYENQLQQILQMKSNYEFEIKQLNAELQKLGAVLSQAEAERQRQLVGISGQIESQSNQDFENLKKAANLQTEISESQIRKLRDHIEEQNNEISDLQQKILRQKTEDDIQIERLLKENELLRVKIHQQESEKQRELEHLNDNLNNFSQQQIQLLKHEFARQSDVQQCEIDKLKGLLEIKNAEIETLLGQNAKNKQMFEDQINDLRTEIQILKQKLLDQERQARLILETSLKDQQNQHQRDQDTLKSYYQTQINNLEKEINDLKGIIEHKNQQIQIQIDEKNIQRQQLEQLIIDLRREIENQKLITFEQEKQKNNEINELDDQFQKSTALLNENIDQQKLQILFLEGEIERLKEMLSQKTKDQESLIAQFNLHKRQLEDDIRRLKDEIHSLKQEILSITSSKNQEIQDLQSKNDRVTIQYREKLRQSDISQEQQLLEIKRLREALSVKEQDNENLANQRSLLDKDLRRARDDIEQFKQRQLALEKEKFTQLEDLKNKLEASNSYQISNLKAAYNTQISVLTEENAHLKQQIDQRRMYDSTVRM</sequence>
<name>A0A8S1YPJ7_PAROT</name>
<feature type="coiled-coil region" evidence="1">
    <location>
        <begin position="163"/>
        <end position="240"/>
    </location>
</feature>
<feature type="coiled-coil region" evidence="1">
    <location>
        <begin position="285"/>
        <end position="395"/>
    </location>
</feature>
<evidence type="ECO:0000313" key="3">
    <source>
        <dbReference type="Proteomes" id="UP000683925"/>
    </source>
</evidence>
<protein>
    <submittedName>
        <fullName evidence="2">Uncharacterized protein</fullName>
    </submittedName>
</protein>
<keyword evidence="3" id="KW-1185">Reference proteome</keyword>
<feature type="coiled-coil region" evidence="1">
    <location>
        <begin position="425"/>
        <end position="620"/>
    </location>
</feature>
<feature type="coiled-coil region" evidence="1">
    <location>
        <begin position="21"/>
        <end position="132"/>
    </location>
</feature>